<dbReference type="Proteomes" id="UP000560658">
    <property type="component" value="Unassembled WGS sequence"/>
</dbReference>
<dbReference type="PROSITE" id="PS01095">
    <property type="entry name" value="GH18_1"/>
    <property type="match status" value="1"/>
</dbReference>
<dbReference type="AlphaFoldDB" id="A0A840D5Q7"/>
<evidence type="ECO:0000313" key="1">
    <source>
        <dbReference type="EMBL" id="MBB4043723.1"/>
    </source>
</evidence>
<evidence type="ECO:0008006" key="3">
    <source>
        <dbReference type="Google" id="ProtNLM"/>
    </source>
</evidence>
<name>A0A840D5Q7_9BACE</name>
<proteinExistence type="predicted"/>
<dbReference type="InterPro" id="IPR017853">
    <property type="entry name" value="GH"/>
</dbReference>
<evidence type="ECO:0000313" key="2">
    <source>
        <dbReference type="Proteomes" id="UP000560658"/>
    </source>
</evidence>
<keyword evidence="2" id="KW-1185">Reference proteome</keyword>
<organism evidence="1 2">
    <name type="scientific">Bacteroides reticulotermitis</name>
    <dbReference type="NCBI Taxonomy" id="1133319"/>
    <lineage>
        <taxon>Bacteria</taxon>
        <taxon>Pseudomonadati</taxon>
        <taxon>Bacteroidota</taxon>
        <taxon>Bacteroidia</taxon>
        <taxon>Bacteroidales</taxon>
        <taxon>Bacteroidaceae</taxon>
        <taxon>Bacteroides</taxon>
    </lineage>
</organism>
<sequence>MKKNYLLYILLLLFAATIWIGCSEWTDAKAKDYFQGPSDEYYESLRAYKKSKHQIAFGWFGNWSGEGAALTNSLAGIPDSVDMVSIWGNWSNMTPAKKADLEFCQKVKGTKFLLCLIVTTIGDQITPQTVRDDYEANGFPSVSAAVEDFWGWEDADDEAIETAIRKYANAICDTVAKYNYDGFDLDFEPNFGGGGKLASYKDRMLIFANELSKRLGPKSHTGKLLVVDGEPQTMPAESGEYFDYFIVQAYKPKDDSNLDGRLRTTVNNYDGYLTAQEVTNKYIVTENFESVSAAMDGGYPYVDRHGNDMKSLEGMARWQPTNSFEKGGVGTYHMEAEYHTNPEYKNLRRAIQIMNPSAHPLVKY</sequence>
<dbReference type="CDD" id="cd06542">
    <property type="entry name" value="GH18_EndoS-like"/>
    <property type="match status" value="1"/>
</dbReference>
<accession>A0A840D5Q7</accession>
<gene>
    <name evidence="1" type="ORF">GGR06_001509</name>
</gene>
<dbReference type="GO" id="GO:0005975">
    <property type="term" value="P:carbohydrate metabolic process"/>
    <property type="evidence" value="ECO:0007669"/>
    <property type="project" value="InterPro"/>
</dbReference>
<dbReference type="EMBL" id="JACIER010000005">
    <property type="protein sequence ID" value="MBB4043723.1"/>
    <property type="molecule type" value="Genomic_DNA"/>
</dbReference>
<dbReference type="InterPro" id="IPR001579">
    <property type="entry name" value="Glyco_hydro_18_chit_AS"/>
</dbReference>
<dbReference type="GO" id="GO:0004553">
    <property type="term" value="F:hydrolase activity, hydrolyzing O-glycosyl compounds"/>
    <property type="evidence" value="ECO:0007669"/>
    <property type="project" value="InterPro"/>
</dbReference>
<protein>
    <recommendedName>
        <fullName evidence="3">Endoglycosidase</fullName>
    </recommendedName>
</protein>
<dbReference type="PROSITE" id="PS51257">
    <property type="entry name" value="PROKAR_LIPOPROTEIN"/>
    <property type="match status" value="1"/>
</dbReference>
<dbReference type="InterPro" id="IPR032320">
    <property type="entry name" value="GH18_BT1044-like"/>
</dbReference>
<reference evidence="1" key="1">
    <citation type="submission" date="2020-08" db="EMBL/GenBank/DDBJ databases">
        <title>Genomic Encyclopedia of Type Strains, Phase IV (KMG-IV): sequencing the most valuable type-strain genomes for metagenomic binning, comparative biology and taxonomic classification.</title>
        <authorList>
            <person name="Goeker M."/>
        </authorList>
    </citation>
    <scope>NUCLEOTIDE SEQUENCE [LARGE SCALE GENOMIC DNA]</scope>
    <source>
        <strain evidence="1">DSM 105720</strain>
    </source>
</reference>
<dbReference type="SUPFAM" id="SSF51445">
    <property type="entry name" value="(Trans)glycosidases"/>
    <property type="match status" value="1"/>
</dbReference>
<dbReference type="Pfam" id="PF16141">
    <property type="entry name" value="GH18_BT1044-like"/>
    <property type="match status" value="1"/>
</dbReference>
<dbReference type="Gene3D" id="3.20.20.80">
    <property type="entry name" value="Glycosidases"/>
    <property type="match status" value="1"/>
</dbReference>
<comment type="caution">
    <text evidence="1">The sequence shown here is derived from an EMBL/GenBank/DDBJ whole genome shotgun (WGS) entry which is preliminary data.</text>
</comment>
<dbReference type="RefSeq" id="WP_183208206.1">
    <property type="nucleotide sequence ID" value="NZ_JACIER010000005.1"/>
</dbReference>